<dbReference type="Proteomes" id="UP001152484">
    <property type="component" value="Unassembled WGS sequence"/>
</dbReference>
<gene>
    <name evidence="1" type="ORF">CEURO_LOCUS2935</name>
</gene>
<proteinExistence type="predicted"/>
<name>A0A9P1E025_CUSEU</name>
<dbReference type="OrthoDB" id="913124at2759"/>
<protein>
    <submittedName>
        <fullName evidence="1">Uncharacterized protein</fullName>
    </submittedName>
</protein>
<comment type="caution">
    <text evidence="1">The sequence shown here is derived from an EMBL/GenBank/DDBJ whole genome shotgun (WGS) entry which is preliminary data.</text>
</comment>
<reference evidence="1" key="1">
    <citation type="submission" date="2022-07" db="EMBL/GenBank/DDBJ databases">
        <authorList>
            <person name="Macas J."/>
            <person name="Novak P."/>
            <person name="Neumann P."/>
        </authorList>
    </citation>
    <scope>NUCLEOTIDE SEQUENCE</scope>
</reference>
<accession>A0A9P1E025</accession>
<sequence length="187" mass="20713">MSISRIETCLGFDEVEEGARGTVGLCDLPPDVNRQAFWESIMRGGTTYKPRESPSTYLYPQKYRVIHTLLNSTVTGKAKVGGKVSTTDLLCLYRMIHNRKPHMASIIAGLLHRQSTYNIKALYSDPYITSLLKEMGYGDQLRGMEGVSTYLPLMTLSPMHTGVGGRVQWEEAQRAGGGGQSVDHQTI</sequence>
<dbReference type="EMBL" id="CAMAPE010000005">
    <property type="protein sequence ID" value="CAH9068754.1"/>
    <property type="molecule type" value="Genomic_DNA"/>
</dbReference>
<evidence type="ECO:0000313" key="2">
    <source>
        <dbReference type="Proteomes" id="UP001152484"/>
    </source>
</evidence>
<keyword evidence="2" id="KW-1185">Reference proteome</keyword>
<dbReference type="AlphaFoldDB" id="A0A9P1E025"/>
<organism evidence="1 2">
    <name type="scientific">Cuscuta europaea</name>
    <name type="common">European dodder</name>
    <dbReference type="NCBI Taxonomy" id="41803"/>
    <lineage>
        <taxon>Eukaryota</taxon>
        <taxon>Viridiplantae</taxon>
        <taxon>Streptophyta</taxon>
        <taxon>Embryophyta</taxon>
        <taxon>Tracheophyta</taxon>
        <taxon>Spermatophyta</taxon>
        <taxon>Magnoliopsida</taxon>
        <taxon>eudicotyledons</taxon>
        <taxon>Gunneridae</taxon>
        <taxon>Pentapetalae</taxon>
        <taxon>asterids</taxon>
        <taxon>lamiids</taxon>
        <taxon>Solanales</taxon>
        <taxon>Convolvulaceae</taxon>
        <taxon>Cuscuteae</taxon>
        <taxon>Cuscuta</taxon>
        <taxon>Cuscuta subgen. Cuscuta</taxon>
    </lineage>
</organism>
<evidence type="ECO:0000313" key="1">
    <source>
        <dbReference type="EMBL" id="CAH9068754.1"/>
    </source>
</evidence>